<protein>
    <submittedName>
        <fullName evidence="7">Lipopolysaccharide biosynthesis protein</fullName>
    </submittedName>
</protein>
<accession>A0ABS7JQY3</accession>
<sequence>MSVAGSGLRARLAAILPARLAGPAVFALVLRFAWAALSYAGVVLLARWFGEEQYGYFSFALSLATFLGMATALGSMTTAIRYLGTYKAGNAWKKMAGLRLFGQRAVLTVSLVVAALGIIASPFLGNAVEVPPLAIVFAFLLVPLFALTDLHAGIGRSFGAIFAALGPRDVLWRGALIVIGAALAFVPALARTPHPITVLLGVAVAVLALLILWQARAVAHRMPPEVMQESAPEFDIPQWRRTALPIWLSSIATVASRSIDVLIVTVLFNPVQAGFYFAASRSAALASFVEQSLNVVVSPQIADDFHAGQTERLRRVVGVAALLSFVSSLAMSLGFVLFGGDLLDLLGPGFRTGRDALVILAVGQTIASASGPAGLLLELSGNEWWSTTILIGASVVGLSIATAGGYFFGLEGVAVGVALSIISANWGRTIAARGRTAIDTSVFSLAFPRGN</sequence>
<dbReference type="EMBL" id="JAIGNU010000001">
    <property type="protein sequence ID" value="MBX7500026.1"/>
    <property type="molecule type" value="Genomic_DNA"/>
</dbReference>
<evidence type="ECO:0000313" key="7">
    <source>
        <dbReference type="EMBL" id="MBX7500026.1"/>
    </source>
</evidence>
<evidence type="ECO:0000313" key="8">
    <source>
        <dbReference type="Proteomes" id="UP000782554"/>
    </source>
</evidence>
<name>A0ABS7JQY3_9SPHN</name>
<feature type="transmembrane region" description="Helical" evidence="6">
    <location>
        <begin position="105"/>
        <end position="124"/>
    </location>
</feature>
<proteinExistence type="predicted"/>
<evidence type="ECO:0000256" key="6">
    <source>
        <dbReference type="SAM" id="Phobius"/>
    </source>
</evidence>
<keyword evidence="4 6" id="KW-1133">Transmembrane helix</keyword>
<evidence type="ECO:0000256" key="3">
    <source>
        <dbReference type="ARBA" id="ARBA00022692"/>
    </source>
</evidence>
<feature type="transmembrane region" description="Helical" evidence="6">
    <location>
        <begin position="357"/>
        <end position="377"/>
    </location>
</feature>
<feature type="transmembrane region" description="Helical" evidence="6">
    <location>
        <begin position="316"/>
        <end position="337"/>
    </location>
</feature>
<keyword evidence="8" id="KW-1185">Reference proteome</keyword>
<keyword evidence="5 6" id="KW-0472">Membrane</keyword>
<feature type="transmembrane region" description="Helical" evidence="6">
    <location>
        <begin position="130"/>
        <end position="150"/>
    </location>
</feature>
<evidence type="ECO:0000256" key="2">
    <source>
        <dbReference type="ARBA" id="ARBA00022475"/>
    </source>
</evidence>
<evidence type="ECO:0000256" key="4">
    <source>
        <dbReference type="ARBA" id="ARBA00022989"/>
    </source>
</evidence>
<feature type="transmembrane region" description="Helical" evidence="6">
    <location>
        <begin position="12"/>
        <end position="34"/>
    </location>
</feature>
<dbReference type="Proteomes" id="UP000782554">
    <property type="component" value="Unassembled WGS sequence"/>
</dbReference>
<evidence type="ECO:0000256" key="5">
    <source>
        <dbReference type="ARBA" id="ARBA00023136"/>
    </source>
</evidence>
<keyword evidence="3 6" id="KW-0812">Transmembrane</keyword>
<feature type="transmembrane region" description="Helical" evidence="6">
    <location>
        <begin position="407"/>
        <end position="426"/>
    </location>
</feature>
<keyword evidence="2" id="KW-1003">Cell membrane</keyword>
<organism evidence="7 8">
    <name type="scientific">Qipengyuania mesophila</name>
    <dbReference type="NCBI Taxonomy" id="2867246"/>
    <lineage>
        <taxon>Bacteria</taxon>
        <taxon>Pseudomonadati</taxon>
        <taxon>Pseudomonadota</taxon>
        <taxon>Alphaproteobacteria</taxon>
        <taxon>Sphingomonadales</taxon>
        <taxon>Erythrobacteraceae</taxon>
        <taxon>Qipengyuania</taxon>
    </lineage>
</organism>
<dbReference type="InterPro" id="IPR050833">
    <property type="entry name" value="Poly_Biosynth_Transport"/>
</dbReference>
<reference evidence="7 8" key="1">
    <citation type="submission" date="2021-08" db="EMBL/GenBank/DDBJ databases">
        <title>Comparative Genomics Analysis of the Genus Qipengyuania Reveals Extensive Genetic Diversity and Metabolic Versatility, Including the Description of Fifteen Novel Species.</title>
        <authorList>
            <person name="Liu Y."/>
        </authorList>
    </citation>
    <scope>NUCLEOTIDE SEQUENCE [LARGE SCALE GENOMIC DNA]</scope>
    <source>
        <strain evidence="7 8">YG27</strain>
    </source>
</reference>
<gene>
    <name evidence="7" type="ORF">K3181_01050</name>
</gene>
<dbReference type="RefSeq" id="WP_221599991.1">
    <property type="nucleotide sequence ID" value="NZ_JAIGNU010000001.1"/>
</dbReference>
<dbReference type="PANTHER" id="PTHR30250:SF11">
    <property type="entry name" value="O-ANTIGEN TRANSPORTER-RELATED"/>
    <property type="match status" value="1"/>
</dbReference>
<evidence type="ECO:0000256" key="1">
    <source>
        <dbReference type="ARBA" id="ARBA00004651"/>
    </source>
</evidence>
<feature type="transmembrane region" description="Helical" evidence="6">
    <location>
        <begin position="170"/>
        <end position="190"/>
    </location>
</feature>
<comment type="subcellular location">
    <subcellularLocation>
        <location evidence="1">Cell membrane</location>
        <topology evidence="1">Multi-pass membrane protein</topology>
    </subcellularLocation>
</comment>
<feature type="transmembrane region" description="Helical" evidence="6">
    <location>
        <begin position="54"/>
        <end position="84"/>
    </location>
</feature>
<comment type="caution">
    <text evidence="7">The sequence shown here is derived from an EMBL/GenBank/DDBJ whole genome shotgun (WGS) entry which is preliminary data.</text>
</comment>
<dbReference type="PANTHER" id="PTHR30250">
    <property type="entry name" value="PST FAMILY PREDICTED COLANIC ACID TRANSPORTER"/>
    <property type="match status" value="1"/>
</dbReference>
<feature type="transmembrane region" description="Helical" evidence="6">
    <location>
        <begin position="384"/>
        <end position="401"/>
    </location>
</feature>
<feature type="transmembrane region" description="Helical" evidence="6">
    <location>
        <begin position="196"/>
        <end position="213"/>
    </location>
</feature>